<dbReference type="InterPro" id="IPR000014">
    <property type="entry name" value="PAS"/>
</dbReference>
<dbReference type="STRING" id="1860122.A9404_00065"/>
<keyword evidence="5 17" id="KW-0597">Phosphoprotein</keyword>
<evidence type="ECO:0000256" key="19">
    <source>
        <dbReference type="SAM" id="Phobius"/>
    </source>
</evidence>
<dbReference type="Pfam" id="PF21623">
    <property type="entry name" value="HK_sensor_dom_bact"/>
    <property type="match status" value="1"/>
</dbReference>
<dbReference type="SMART" id="SM00448">
    <property type="entry name" value="REC"/>
    <property type="match status" value="2"/>
</dbReference>
<evidence type="ECO:0000259" key="24">
    <source>
        <dbReference type="PROSITE" id="PS50885"/>
    </source>
</evidence>
<dbReference type="SMART" id="SM00388">
    <property type="entry name" value="HisKA"/>
    <property type="match status" value="1"/>
</dbReference>
<keyword evidence="13 19" id="KW-0472">Membrane</keyword>
<dbReference type="Pfam" id="PF00512">
    <property type="entry name" value="HisKA"/>
    <property type="match status" value="1"/>
</dbReference>
<dbReference type="GO" id="GO:0006355">
    <property type="term" value="P:regulation of DNA-templated transcription"/>
    <property type="evidence" value="ECO:0007669"/>
    <property type="project" value="InterPro"/>
</dbReference>
<comment type="subunit">
    <text evidence="14">At low DSF concentrations, interacts with RpfF.</text>
</comment>
<feature type="domain" description="Response regulatory" evidence="21">
    <location>
        <begin position="954"/>
        <end position="1079"/>
    </location>
</feature>
<feature type="domain" description="Histidine kinase" evidence="20">
    <location>
        <begin position="710"/>
        <end position="935"/>
    </location>
</feature>
<dbReference type="InterPro" id="IPR003661">
    <property type="entry name" value="HisK_dim/P_dom"/>
</dbReference>
<evidence type="ECO:0000256" key="15">
    <source>
        <dbReference type="ARBA" id="ARBA00068150"/>
    </source>
</evidence>
<dbReference type="Pfam" id="PF02518">
    <property type="entry name" value="HATPase_c"/>
    <property type="match status" value="1"/>
</dbReference>
<feature type="transmembrane region" description="Helical" evidence="19">
    <location>
        <begin position="351"/>
        <end position="373"/>
    </location>
</feature>
<dbReference type="SMART" id="SM00091">
    <property type="entry name" value="PAS"/>
    <property type="match status" value="2"/>
</dbReference>
<dbReference type="PROSITE" id="PS50110">
    <property type="entry name" value="RESPONSE_REGULATORY"/>
    <property type="match status" value="2"/>
</dbReference>
<dbReference type="GO" id="GO:0005886">
    <property type="term" value="C:plasma membrane"/>
    <property type="evidence" value="ECO:0007669"/>
    <property type="project" value="UniProtKB-SubCell"/>
</dbReference>
<dbReference type="InterPro" id="IPR003594">
    <property type="entry name" value="HATPase_dom"/>
</dbReference>
<dbReference type="KEGG" id="haz:A9404_00065"/>
<evidence type="ECO:0000256" key="1">
    <source>
        <dbReference type="ARBA" id="ARBA00000085"/>
    </source>
</evidence>
<dbReference type="SUPFAM" id="SSF47384">
    <property type="entry name" value="Homodimeric domain of signal transducing histidine kinase"/>
    <property type="match status" value="1"/>
</dbReference>
<dbReference type="InterPro" id="IPR035965">
    <property type="entry name" value="PAS-like_dom_sf"/>
</dbReference>
<feature type="domain" description="HAMP" evidence="24">
    <location>
        <begin position="374"/>
        <end position="426"/>
    </location>
</feature>
<dbReference type="SMART" id="SM00304">
    <property type="entry name" value="HAMP"/>
    <property type="match status" value="1"/>
</dbReference>
<evidence type="ECO:0000256" key="17">
    <source>
        <dbReference type="PROSITE-ProRule" id="PRU00169"/>
    </source>
</evidence>
<dbReference type="PROSITE" id="PS50894">
    <property type="entry name" value="HPT"/>
    <property type="match status" value="1"/>
</dbReference>
<dbReference type="GO" id="GO:0005524">
    <property type="term" value="F:ATP binding"/>
    <property type="evidence" value="ECO:0007669"/>
    <property type="project" value="UniProtKB-KW"/>
</dbReference>
<feature type="modified residue" description="4-aspartylphosphate" evidence="17">
    <location>
        <position position="1008"/>
    </location>
</feature>
<dbReference type="Gene3D" id="1.10.287.130">
    <property type="match status" value="1"/>
</dbReference>
<evidence type="ECO:0000259" key="20">
    <source>
        <dbReference type="PROSITE" id="PS50109"/>
    </source>
</evidence>
<evidence type="ECO:0000256" key="2">
    <source>
        <dbReference type="ARBA" id="ARBA00004651"/>
    </source>
</evidence>
<dbReference type="InterPro" id="IPR048760">
    <property type="entry name" value="VP0354-like_sensor_dom"/>
</dbReference>
<evidence type="ECO:0000256" key="13">
    <source>
        <dbReference type="ARBA" id="ARBA00023136"/>
    </source>
</evidence>
<feature type="domain" description="PAC" evidence="23">
    <location>
        <begin position="641"/>
        <end position="693"/>
    </location>
</feature>
<keyword evidence="27" id="KW-1185">Reference proteome</keyword>
<feature type="domain" description="PAS" evidence="22">
    <location>
        <begin position="438"/>
        <end position="480"/>
    </location>
</feature>
<evidence type="ECO:0000256" key="8">
    <source>
        <dbReference type="ARBA" id="ARBA00022741"/>
    </source>
</evidence>
<dbReference type="SUPFAM" id="SSF103190">
    <property type="entry name" value="Sensory domain-like"/>
    <property type="match status" value="1"/>
</dbReference>
<name>A0A191ZDP3_9GAMM</name>
<keyword evidence="12" id="KW-0902">Two-component regulatory system</keyword>
<evidence type="ECO:0000256" key="14">
    <source>
        <dbReference type="ARBA" id="ARBA00064003"/>
    </source>
</evidence>
<keyword evidence="7 19" id="KW-0812">Transmembrane</keyword>
<dbReference type="InterPro" id="IPR001789">
    <property type="entry name" value="Sig_transdc_resp-reg_receiver"/>
</dbReference>
<evidence type="ECO:0000256" key="4">
    <source>
        <dbReference type="ARBA" id="ARBA00022475"/>
    </source>
</evidence>
<dbReference type="Gene3D" id="6.10.340.10">
    <property type="match status" value="1"/>
</dbReference>
<dbReference type="CDD" id="cd16922">
    <property type="entry name" value="HATPase_EvgS-ArcB-TorS-like"/>
    <property type="match status" value="1"/>
</dbReference>
<dbReference type="SMART" id="SM00086">
    <property type="entry name" value="PAC"/>
    <property type="match status" value="2"/>
</dbReference>
<keyword evidence="9" id="KW-0418">Kinase</keyword>
<dbReference type="Proteomes" id="UP000078596">
    <property type="component" value="Chromosome"/>
</dbReference>
<sequence>MDLNEVPLPDRSMPRGSIRNRILWSAATLIIVGTIILGWFFWKTVRENHLQTQSLRIVNLLQNKEKLFLQHLHDGEQDITFLSKVPTLHQLVNLMSSSTESSSDVSVEAARQRLAKLFLALAAAHPNYVQLRLIGLADQGREVVRVERAGGRPRIVDTKDLQRKGDRDYVQIGEKLLKGQVYLSPIGLNYEHGKVQVPHIRTQRLITPVFDSEGRRFGMLVINVDIGPFLDGLTQDATDRALVFLANARGDFLVHPDETRTFGFDLGHRYLLSNDLADLRSIQGGAPDTAGTSDNTFPMRSPELTRVNLASGAAYAMADRLYFDPLDPSRYLTLVVAITEKQINQAVLHRVGPMIGGLIAISLLLMGLVIVMLHRMLAPLHNMTQLARRIGRGEYDFELPEAPVGELSVLLSAFSDMRNGIQHREQENAALTGQLQASENFAKAVIDAMPDGVLVIDEAGRIVKTNENASELFGYSVAELTRLTVEDLIPERYRGGHVALRQGFARDPQNREMGRGLELFALRKDGSEFPVDVGLGPMQQQGRQYVTVVLADVSERKADEAALKASEERFRLMTSNIRDYAIFMLDPSGNVLNWNPGSERLYGYGAEEIVGQNFTRLSAPEDTEDGTTAGMLAQARQQGVAETESWQVRRDGTRFCAQVALSAIEDEAGELKGYVRIDRDLTEHKQAEGMRISRDAADAANRAKSEFLANMSHEIRTPLNGILGLARLLQDTPLSNSQRDYLNKLLDSSNALLRILNDILDFAKIESGRVELEPVSFDLDDLLDTSISLFSFNAEQKGLELLLDVAPCVPLHLHGDSLRLSQVLNNLIGNAVKFTDQGSVQVSVSADMPSEADEGNSVLLHFRVQDTGIGMTSAQLKKLFQAFQQADASITRRYGGSGLGLVIAQHLITLMGGEIDVTSTAGEGSSFWFTVRMVRESERCPHPSREPGQLRPMKVLVVDDNPTSVSILTEMLQNWGLEVAGAYDAESGLTMARSAQQKGVPFELFLIDWKMPGMDGIAMAEQIHDMVSRKEIAQMPMLILATAFGHEYVHRTSKLVHLDALLEKPVTPSRLFDLIISIQNQLKPDLAEIPENMGESLYEQTAAIHGARVLLVEDNPTNQFIARAFLEKMGLVVDLAENGQQAVDQLMRFDYDIVLMDLQMPVMDGLEACRRIRQMPKGKQLPIVAMTAAAQRSDRALTESVGMNGHITKPIDIELLRQALLTWIPPREDGERPKDHATGLSLDQSPDFASDGPGISNAFDAAALHCDASGSDLPTSAARANEGAFEVPGLDLRAAVADLGGDWVLMRRVLSGFLRDFGQVASKMDMLIEQAEWDEACRVAHTVKGLSRTIGAHLLFEAARDLESLLKEPDAQRGSLEAAHAIFTRQVVTVLDRITQSTGTGGQSGAESSKSEGDQRVSDAERLRALRELGSLLHQSVIVSHERKDELLRLLKNRVDKVEVQTLFQLVSELDYEAAEAVLARIIQTIEG</sequence>
<evidence type="ECO:0000313" key="27">
    <source>
        <dbReference type="Proteomes" id="UP000078596"/>
    </source>
</evidence>
<comment type="subcellular location">
    <subcellularLocation>
        <location evidence="2">Cell membrane</location>
        <topology evidence="2">Multi-pass membrane protein</topology>
    </subcellularLocation>
</comment>
<dbReference type="SUPFAM" id="SSF52172">
    <property type="entry name" value="CheY-like"/>
    <property type="match status" value="2"/>
</dbReference>
<dbReference type="PROSITE" id="PS50112">
    <property type="entry name" value="PAS"/>
    <property type="match status" value="2"/>
</dbReference>
<dbReference type="InterPro" id="IPR000700">
    <property type="entry name" value="PAS-assoc_C"/>
</dbReference>
<feature type="domain" description="PAC" evidence="23">
    <location>
        <begin position="515"/>
        <end position="565"/>
    </location>
</feature>
<dbReference type="Pfam" id="PF01627">
    <property type="entry name" value="Hpt"/>
    <property type="match status" value="1"/>
</dbReference>
<dbReference type="GO" id="GO:0000155">
    <property type="term" value="F:phosphorelay sensor kinase activity"/>
    <property type="evidence" value="ECO:0007669"/>
    <property type="project" value="InterPro"/>
</dbReference>
<organism evidence="26 27">
    <name type="scientific">Halothiobacillus diazotrophicus</name>
    <dbReference type="NCBI Taxonomy" id="1860122"/>
    <lineage>
        <taxon>Bacteria</taxon>
        <taxon>Pseudomonadati</taxon>
        <taxon>Pseudomonadota</taxon>
        <taxon>Gammaproteobacteria</taxon>
        <taxon>Chromatiales</taxon>
        <taxon>Halothiobacillaceae</taxon>
        <taxon>Halothiobacillus</taxon>
    </lineage>
</organism>
<dbReference type="NCBIfam" id="TIGR00229">
    <property type="entry name" value="sensory_box"/>
    <property type="match status" value="2"/>
</dbReference>
<accession>A0A191ZDP3</accession>
<dbReference type="FunFam" id="1.10.287.130:FF:000002">
    <property type="entry name" value="Two-component osmosensing histidine kinase"/>
    <property type="match status" value="1"/>
</dbReference>
<feature type="transmembrane region" description="Helical" evidence="19">
    <location>
        <begin position="21"/>
        <end position="42"/>
    </location>
</feature>
<dbReference type="Pfam" id="PF13426">
    <property type="entry name" value="PAS_9"/>
    <property type="match status" value="1"/>
</dbReference>
<dbReference type="InterPro" id="IPR001610">
    <property type="entry name" value="PAC"/>
</dbReference>
<dbReference type="CDD" id="cd00082">
    <property type="entry name" value="HisKA"/>
    <property type="match status" value="1"/>
</dbReference>
<dbReference type="Gene3D" id="3.40.50.2300">
    <property type="match status" value="2"/>
</dbReference>
<dbReference type="InterPro" id="IPR008207">
    <property type="entry name" value="Sig_transdc_His_kin_Hpt_dom"/>
</dbReference>
<dbReference type="InterPro" id="IPR011006">
    <property type="entry name" value="CheY-like_superfamily"/>
</dbReference>
<proteinExistence type="predicted"/>
<feature type="domain" description="HPt" evidence="25">
    <location>
        <begin position="1302"/>
        <end position="1405"/>
    </location>
</feature>
<evidence type="ECO:0000256" key="7">
    <source>
        <dbReference type="ARBA" id="ARBA00022692"/>
    </source>
</evidence>
<dbReference type="Gene3D" id="3.30.565.10">
    <property type="entry name" value="Histidine kinase-like ATPase, C-terminal domain"/>
    <property type="match status" value="1"/>
</dbReference>
<dbReference type="InterPro" id="IPR003660">
    <property type="entry name" value="HAMP_dom"/>
</dbReference>
<evidence type="ECO:0000313" key="26">
    <source>
        <dbReference type="EMBL" id="ANJ65988.1"/>
    </source>
</evidence>
<evidence type="ECO:0000256" key="18">
    <source>
        <dbReference type="SAM" id="MobiDB-lite"/>
    </source>
</evidence>
<dbReference type="Gene3D" id="1.20.120.160">
    <property type="entry name" value="HPT domain"/>
    <property type="match status" value="1"/>
</dbReference>
<dbReference type="EMBL" id="CP016027">
    <property type="protein sequence ID" value="ANJ65988.1"/>
    <property type="molecule type" value="Genomic_DNA"/>
</dbReference>
<dbReference type="InterPro" id="IPR036097">
    <property type="entry name" value="HisK_dim/P_sf"/>
</dbReference>
<dbReference type="InterPro" id="IPR029151">
    <property type="entry name" value="Sensor-like_sf"/>
</dbReference>
<feature type="domain" description="PAS" evidence="22">
    <location>
        <begin position="566"/>
        <end position="639"/>
    </location>
</feature>
<dbReference type="PANTHER" id="PTHR45339">
    <property type="entry name" value="HYBRID SIGNAL TRANSDUCTION HISTIDINE KINASE J"/>
    <property type="match status" value="1"/>
</dbReference>
<dbReference type="RefSeq" id="WP_066097536.1">
    <property type="nucleotide sequence ID" value="NZ_CP016027.1"/>
</dbReference>
<dbReference type="SUPFAM" id="SSF47226">
    <property type="entry name" value="Histidine-containing phosphotransfer domain, HPT domain"/>
    <property type="match status" value="1"/>
</dbReference>
<evidence type="ECO:0000259" key="21">
    <source>
        <dbReference type="PROSITE" id="PS50110"/>
    </source>
</evidence>
<keyword evidence="8" id="KW-0547">Nucleotide-binding</keyword>
<feature type="region of interest" description="Disordered" evidence="18">
    <location>
        <begin position="1396"/>
        <end position="1417"/>
    </location>
</feature>
<dbReference type="FunFam" id="3.30.565.10:FF:000010">
    <property type="entry name" value="Sensor histidine kinase RcsC"/>
    <property type="match status" value="1"/>
</dbReference>
<evidence type="ECO:0000256" key="10">
    <source>
        <dbReference type="ARBA" id="ARBA00022840"/>
    </source>
</evidence>
<feature type="modified residue" description="Phosphohistidine" evidence="16">
    <location>
        <position position="1341"/>
    </location>
</feature>
<evidence type="ECO:0000256" key="6">
    <source>
        <dbReference type="ARBA" id="ARBA00022679"/>
    </source>
</evidence>
<evidence type="ECO:0000256" key="5">
    <source>
        <dbReference type="ARBA" id="ARBA00022553"/>
    </source>
</evidence>
<dbReference type="SUPFAM" id="SSF55785">
    <property type="entry name" value="PYP-like sensor domain (PAS domain)"/>
    <property type="match status" value="2"/>
</dbReference>
<dbReference type="InterPro" id="IPR005467">
    <property type="entry name" value="His_kinase_dom"/>
</dbReference>
<comment type="catalytic activity">
    <reaction evidence="1">
        <text>ATP + protein L-histidine = ADP + protein N-phospho-L-histidine.</text>
        <dbReference type="EC" id="2.7.13.3"/>
    </reaction>
</comment>
<dbReference type="InterPro" id="IPR036641">
    <property type="entry name" value="HPT_dom_sf"/>
</dbReference>
<evidence type="ECO:0000256" key="3">
    <source>
        <dbReference type="ARBA" id="ARBA00012438"/>
    </source>
</evidence>
<dbReference type="Pfam" id="PF00072">
    <property type="entry name" value="Response_reg"/>
    <property type="match status" value="2"/>
</dbReference>
<dbReference type="OrthoDB" id="9797243at2"/>
<dbReference type="SUPFAM" id="SSF158472">
    <property type="entry name" value="HAMP domain-like"/>
    <property type="match status" value="1"/>
</dbReference>
<feature type="modified residue" description="4-aspartylphosphate" evidence="17">
    <location>
        <position position="1157"/>
    </location>
</feature>
<dbReference type="CDD" id="cd17546">
    <property type="entry name" value="REC_hyHK_CKI1_RcsC-like"/>
    <property type="match status" value="1"/>
</dbReference>
<dbReference type="PRINTS" id="PR00344">
    <property type="entry name" value="BCTRLSENSOR"/>
</dbReference>
<dbReference type="InterPro" id="IPR013767">
    <property type="entry name" value="PAS_fold"/>
</dbReference>
<dbReference type="CDD" id="cd00130">
    <property type="entry name" value="PAS"/>
    <property type="match status" value="2"/>
</dbReference>
<evidence type="ECO:0000256" key="12">
    <source>
        <dbReference type="ARBA" id="ARBA00023012"/>
    </source>
</evidence>
<evidence type="ECO:0000256" key="16">
    <source>
        <dbReference type="PROSITE-ProRule" id="PRU00110"/>
    </source>
</evidence>
<evidence type="ECO:0000256" key="11">
    <source>
        <dbReference type="ARBA" id="ARBA00022989"/>
    </source>
</evidence>
<gene>
    <name evidence="26" type="ORF">A9404_00065</name>
</gene>
<feature type="domain" description="Response regulatory" evidence="21">
    <location>
        <begin position="1108"/>
        <end position="1224"/>
    </location>
</feature>
<dbReference type="PROSITE" id="PS50109">
    <property type="entry name" value="HIS_KIN"/>
    <property type="match status" value="1"/>
</dbReference>
<dbReference type="PROSITE" id="PS50885">
    <property type="entry name" value="HAMP"/>
    <property type="match status" value="1"/>
</dbReference>
<evidence type="ECO:0000256" key="9">
    <source>
        <dbReference type="ARBA" id="ARBA00022777"/>
    </source>
</evidence>
<dbReference type="EC" id="2.7.13.3" evidence="3"/>
<dbReference type="SUPFAM" id="SSF55874">
    <property type="entry name" value="ATPase domain of HSP90 chaperone/DNA topoisomerase II/histidine kinase"/>
    <property type="match status" value="1"/>
</dbReference>
<dbReference type="Pfam" id="PF00672">
    <property type="entry name" value="HAMP"/>
    <property type="match status" value="1"/>
</dbReference>
<dbReference type="PANTHER" id="PTHR45339:SF1">
    <property type="entry name" value="HYBRID SIGNAL TRANSDUCTION HISTIDINE KINASE J"/>
    <property type="match status" value="1"/>
</dbReference>
<dbReference type="InterPro" id="IPR004358">
    <property type="entry name" value="Sig_transdc_His_kin-like_C"/>
</dbReference>
<dbReference type="Pfam" id="PF00989">
    <property type="entry name" value="PAS"/>
    <property type="match status" value="1"/>
</dbReference>
<dbReference type="SMART" id="SM00387">
    <property type="entry name" value="HATPase_c"/>
    <property type="match status" value="1"/>
</dbReference>
<keyword evidence="4" id="KW-1003">Cell membrane</keyword>
<dbReference type="InterPro" id="IPR036890">
    <property type="entry name" value="HATPase_C_sf"/>
</dbReference>
<dbReference type="Gene3D" id="3.30.450.20">
    <property type="entry name" value="PAS domain"/>
    <property type="match status" value="3"/>
</dbReference>
<reference evidence="26 27" key="1">
    <citation type="submission" date="2016-06" db="EMBL/GenBank/DDBJ databases">
        <title>Insight into the functional genes involving in sulfur oxidation in Pearl River water.</title>
        <authorList>
            <person name="Luo J."/>
            <person name="Tan X."/>
            <person name="Lin W."/>
        </authorList>
    </citation>
    <scope>NUCLEOTIDE SEQUENCE [LARGE SCALE GENOMIC DNA]</scope>
    <source>
        <strain evidence="26 27">LS2</strain>
    </source>
</reference>
<evidence type="ECO:0000259" key="23">
    <source>
        <dbReference type="PROSITE" id="PS50113"/>
    </source>
</evidence>
<dbReference type="PROSITE" id="PS50113">
    <property type="entry name" value="PAC"/>
    <property type="match status" value="2"/>
</dbReference>
<keyword evidence="6" id="KW-0808">Transferase</keyword>
<keyword evidence="10" id="KW-0067">ATP-binding</keyword>
<evidence type="ECO:0000259" key="22">
    <source>
        <dbReference type="PROSITE" id="PS50112"/>
    </source>
</evidence>
<keyword evidence="11 19" id="KW-1133">Transmembrane helix</keyword>
<evidence type="ECO:0000259" key="25">
    <source>
        <dbReference type="PROSITE" id="PS50894"/>
    </source>
</evidence>
<protein>
    <recommendedName>
        <fullName evidence="15">Sensory/regulatory protein RpfC</fullName>
        <ecNumber evidence="3">2.7.13.3</ecNumber>
    </recommendedName>
</protein>
<dbReference type="CDD" id="cd06225">
    <property type="entry name" value="HAMP"/>
    <property type="match status" value="1"/>
</dbReference>